<dbReference type="GeneID" id="34454336"/>
<evidence type="ECO:0000313" key="2">
    <source>
        <dbReference type="EMBL" id="OGM40696.1"/>
    </source>
</evidence>
<feature type="compositionally biased region" description="Low complexity" evidence="1">
    <location>
        <begin position="355"/>
        <end position="369"/>
    </location>
</feature>
<reference evidence="2 3" key="1">
    <citation type="journal article" date="2016" name="Genome Biol. Evol.">
        <title>Draft genome sequence of an aflatoxigenic Aspergillus species, A. bombycis.</title>
        <authorList>
            <person name="Moore G.G."/>
            <person name="Mack B.M."/>
            <person name="Beltz S.B."/>
            <person name="Gilbert M.K."/>
        </authorList>
    </citation>
    <scope>NUCLEOTIDE SEQUENCE [LARGE SCALE GENOMIC DNA]</scope>
    <source>
        <strain evidence="3">NRRL 26010</strain>
    </source>
</reference>
<dbReference type="Proteomes" id="UP000179179">
    <property type="component" value="Unassembled WGS sequence"/>
</dbReference>
<comment type="caution">
    <text evidence="2">The sequence shown here is derived from an EMBL/GenBank/DDBJ whole genome shotgun (WGS) entry which is preliminary data.</text>
</comment>
<feature type="region of interest" description="Disordered" evidence="1">
    <location>
        <begin position="318"/>
        <end position="375"/>
    </location>
</feature>
<feature type="region of interest" description="Disordered" evidence="1">
    <location>
        <begin position="197"/>
        <end position="227"/>
    </location>
</feature>
<dbReference type="OrthoDB" id="5344482at2759"/>
<gene>
    <name evidence="2" type="ORF">ABOM_010946</name>
</gene>
<dbReference type="AlphaFoldDB" id="A0A1F7ZMK0"/>
<evidence type="ECO:0000256" key="1">
    <source>
        <dbReference type="SAM" id="MobiDB-lite"/>
    </source>
</evidence>
<protein>
    <submittedName>
        <fullName evidence="2">Uncharacterized protein</fullName>
    </submittedName>
</protein>
<name>A0A1F7ZMK0_9EURO</name>
<evidence type="ECO:0000313" key="3">
    <source>
        <dbReference type="Proteomes" id="UP000179179"/>
    </source>
</evidence>
<organism evidence="2 3">
    <name type="scientific">Aspergillus bombycis</name>
    <dbReference type="NCBI Taxonomy" id="109264"/>
    <lineage>
        <taxon>Eukaryota</taxon>
        <taxon>Fungi</taxon>
        <taxon>Dikarya</taxon>
        <taxon>Ascomycota</taxon>
        <taxon>Pezizomycotina</taxon>
        <taxon>Eurotiomycetes</taxon>
        <taxon>Eurotiomycetidae</taxon>
        <taxon>Eurotiales</taxon>
        <taxon>Aspergillaceae</taxon>
        <taxon>Aspergillus</taxon>
    </lineage>
</organism>
<proteinExistence type="predicted"/>
<feature type="compositionally biased region" description="Polar residues" evidence="1">
    <location>
        <begin position="319"/>
        <end position="345"/>
    </location>
</feature>
<dbReference type="RefSeq" id="XP_022384413.1">
    <property type="nucleotide sequence ID" value="XM_022538074.1"/>
</dbReference>
<dbReference type="EMBL" id="LYCR01000134">
    <property type="protein sequence ID" value="OGM40696.1"/>
    <property type="molecule type" value="Genomic_DNA"/>
</dbReference>
<accession>A0A1F7ZMK0</accession>
<keyword evidence="3" id="KW-1185">Reference proteome</keyword>
<sequence length="375" mass="40696">MAQAPPFTPDSEFAALETPRVPTGSLSITALARFEFEAGKANEGTKILMIEWEDDDLTRSSAGGAWHVSWEGKQAVLPADERTNDHTRRVYFLLPPHVTIPPVVTLSYEPPTTESAAKKHSLQLNPLPAIFPPELGADGRSAGKKGVLHTIWGKKRLQSLDKEIREECLTNAEGIALHMALQEKEWIETNFGVGSNAESQRNSIQSNPDPRYPMGPTTPVSPSTGGKLGEKLKGLRLQTGQRELSPKSDGRLPSCFHAPVTVSLTQPGTTAATHHLLSPMSPDVAVSSFTSFHNIQQPTPRSDAPEPVRTVAHYPPESIQAQQSRDDNNNGFASMSTVARTSSADSGEDLFAKALSPRSPDLPRSPFSFAPERVM</sequence>
<feature type="compositionally biased region" description="Polar residues" evidence="1">
    <location>
        <begin position="197"/>
        <end position="208"/>
    </location>
</feature>
<dbReference type="STRING" id="109264.A0A1F7ZMK0"/>